<dbReference type="Pfam" id="PF22759">
    <property type="entry name" value="E217_GP41"/>
    <property type="match status" value="1"/>
</dbReference>
<dbReference type="Proteomes" id="UP000190188">
    <property type="component" value="Unassembled WGS sequence"/>
</dbReference>
<dbReference type="AlphaFoldDB" id="A0A1T2XCF3"/>
<proteinExistence type="predicted"/>
<evidence type="ECO:0000313" key="1">
    <source>
        <dbReference type="EMBL" id="OPA77520.1"/>
    </source>
</evidence>
<comment type="caution">
    <text evidence="1">The sequence shown here is derived from an EMBL/GenBank/DDBJ whole genome shotgun (WGS) entry which is preliminary data.</text>
</comment>
<gene>
    <name evidence="1" type="ORF">BVG16_13795</name>
</gene>
<dbReference type="EMBL" id="MSZX01000005">
    <property type="protein sequence ID" value="OPA77520.1"/>
    <property type="molecule type" value="Genomic_DNA"/>
</dbReference>
<protein>
    <submittedName>
        <fullName evidence="1">Uncharacterized protein</fullName>
    </submittedName>
</protein>
<dbReference type="RefSeq" id="WP_078499260.1">
    <property type="nucleotide sequence ID" value="NZ_MSZX01000005.1"/>
</dbReference>
<sequence length="262" mass="28896">MPNFGRVIEVMTSNMSFSNDKFTIEGTIPFDNDLLPNESEIKLWNLSMDTINKIKKQATLMVNAGYRGDVGLVLHGFISKVRTKPEGVNRVTTIYVMDSVDLSKAKIKDITYAKGTAASYIIKDMAKRLGLPIAQFELNKDVRYVDGFTAQGEGVDIIQSVAKDCGTSAFINKGRLYVRSLRRGADGLFRLSPETGLIGSPEYFEDDTTKGFSITSQLQHRITTASAIQLKCSQFDGIVHVRSGAHHLSITGDFTTEVEAIL</sequence>
<dbReference type="NCBIfam" id="NF047561">
    <property type="entry name" value="orf58_phage_fam"/>
    <property type="match status" value="1"/>
</dbReference>
<dbReference type="OrthoDB" id="1919832at2"/>
<keyword evidence="2" id="KW-1185">Reference proteome</keyword>
<evidence type="ECO:0000313" key="2">
    <source>
        <dbReference type="Proteomes" id="UP000190188"/>
    </source>
</evidence>
<dbReference type="STRING" id="1324314.BVG16_13795"/>
<name>A0A1T2XCF3_9BACL</name>
<dbReference type="InterPro" id="IPR054496">
    <property type="entry name" value="E217_GP41"/>
</dbReference>
<reference evidence="1 2" key="1">
    <citation type="submission" date="2017-01" db="EMBL/GenBank/DDBJ databases">
        <title>Genome analysis of Paenibacillus selenitrireducens ES3-24.</title>
        <authorList>
            <person name="Xu D."/>
            <person name="Yao R."/>
            <person name="Zheng S."/>
        </authorList>
    </citation>
    <scope>NUCLEOTIDE SEQUENCE [LARGE SCALE GENOMIC DNA]</scope>
    <source>
        <strain evidence="1 2">ES3-24</strain>
    </source>
</reference>
<accession>A0A1T2XCF3</accession>
<organism evidence="1 2">
    <name type="scientific">Paenibacillus selenitireducens</name>
    <dbReference type="NCBI Taxonomy" id="1324314"/>
    <lineage>
        <taxon>Bacteria</taxon>
        <taxon>Bacillati</taxon>
        <taxon>Bacillota</taxon>
        <taxon>Bacilli</taxon>
        <taxon>Bacillales</taxon>
        <taxon>Paenibacillaceae</taxon>
        <taxon>Paenibacillus</taxon>
    </lineage>
</organism>